<organism evidence="10 11">
    <name type="scientific">Streptacidiphilus monticola</name>
    <dbReference type="NCBI Taxonomy" id="2161674"/>
    <lineage>
        <taxon>Bacteria</taxon>
        <taxon>Bacillati</taxon>
        <taxon>Actinomycetota</taxon>
        <taxon>Actinomycetes</taxon>
        <taxon>Kitasatosporales</taxon>
        <taxon>Streptomycetaceae</taxon>
        <taxon>Streptacidiphilus</taxon>
    </lineage>
</organism>
<reference evidence="11" key="1">
    <citation type="journal article" date="2019" name="Int. J. Syst. Evol. Microbiol.">
        <title>The Global Catalogue of Microorganisms (GCM) 10K type strain sequencing project: providing services to taxonomists for standard genome sequencing and annotation.</title>
        <authorList>
            <consortium name="The Broad Institute Genomics Platform"/>
            <consortium name="The Broad Institute Genome Sequencing Center for Infectious Disease"/>
            <person name="Wu L."/>
            <person name="Ma J."/>
        </authorList>
    </citation>
    <scope>NUCLEOTIDE SEQUENCE [LARGE SCALE GENOMIC DNA]</scope>
    <source>
        <strain evidence="11">JCM 4816</strain>
    </source>
</reference>
<keyword evidence="3" id="KW-1003">Cell membrane</keyword>
<evidence type="ECO:0000256" key="6">
    <source>
        <dbReference type="ARBA" id="ARBA00023136"/>
    </source>
</evidence>
<dbReference type="InterPro" id="IPR035906">
    <property type="entry name" value="MetI-like_sf"/>
</dbReference>
<feature type="transmembrane region" description="Helical" evidence="7">
    <location>
        <begin position="34"/>
        <end position="56"/>
    </location>
</feature>
<dbReference type="InterPro" id="IPR000515">
    <property type="entry name" value="MetI-like"/>
</dbReference>
<evidence type="ECO:0000256" key="3">
    <source>
        <dbReference type="ARBA" id="ARBA00022475"/>
    </source>
</evidence>
<accession>A0ABW1G204</accession>
<keyword evidence="5 7" id="KW-1133">Transmembrane helix</keyword>
<evidence type="ECO:0000256" key="5">
    <source>
        <dbReference type="ARBA" id="ARBA00022989"/>
    </source>
</evidence>
<comment type="caution">
    <text evidence="10">The sequence shown here is derived from an EMBL/GenBank/DDBJ whole genome shotgun (WGS) entry which is preliminary data.</text>
</comment>
<dbReference type="Pfam" id="PF00528">
    <property type="entry name" value="BPD_transp_1"/>
    <property type="match status" value="1"/>
</dbReference>
<evidence type="ECO:0000313" key="10">
    <source>
        <dbReference type="EMBL" id="MFC5908298.1"/>
    </source>
</evidence>
<keyword evidence="2 7" id="KW-0813">Transport</keyword>
<dbReference type="CDD" id="cd06261">
    <property type="entry name" value="TM_PBP2"/>
    <property type="match status" value="1"/>
</dbReference>
<feature type="compositionally biased region" description="Polar residues" evidence="8">
    <location>
        <begin position="1"/>
        <end position="19"/>
    </location>
</feature>
<evidence type="ECO:0000256" key="2">
    <source>
        <dbReference type="ARBA" id="ARBA00022448"/>
    </source>
</evidence>
<evidence type="ECO:0000256" key="1">
    <source>
        <dbReference type="ARBA" id="ARBA00004651"/>
    </source>
</evidence>
<proteinExistence type="inferred from homology"/>
<evidence type="ECO:0000259" key="9">
    <source>
        <dbReference type="PROSITE" id="PS50928"/>
    </source>
</evidence>
<dbReference type="PANTHER" id="PTHR43005:SF1">
    <property type="entry name" value="SPERMIDINE_PUTRESCINE TRANSPORT SYSTEM PERMEASE PROTEIN"/>
    <property type="match status" value="1"/>
</dbReference>
<dbReference type="Proteomes" id="UP001596174">
    <property type="component" value="Unassembled WGS sequence"/>
</dbReference>
<dbReference type="PANTHER" id="PTHR43005">
    <property type="entry name" value="BLR7065 PROTEIN"/>
    <property type="match status" value="1"/>
</dbReference>
<comment type="similarity">
    <text evidence="7">Belongs to the binding-protein-dependent transport system permease family.</text>
</comment>
<protein>
    <submittedName>
        <fullName evidence="10">Carbohydrate ABC transporter permease</fullName>
    </submittedName>
</protein>
<dbReference type="RefSeq" id="WP_380583292.1">
    <property type="nucleotide sequence ID" value="NZ_JBHSQJ010000054.1"/>
</dbReference>
<keyword evidence="4 7" id="KW-0812">Transmembrane</keyword>
<evidence type="ECO:0000256" key="7">
    <source>
        <dbReference type="RuleBase" id="RU363032"/>
    </source>
</evidence>
<feature type="transmembrane region" description="Helical" evidence="7">
    <location>
        <begin position="136"/>
        <end position="158"/>
    </location>
</feature>
<dbReference type="SUPFAM" id="SSF161098">
    <property type="entry name" value="MetI-like"/>
    <property type="match status" value="1"/>
</dbReference>
<evidence type="ECO:0000313" key="11">
    <source>
        <dbReference type="Proteomes" id="UP001596174"/>
    </source>
</evidence>
<feature type="transmembrane region" description="Helical" evidence="7">
    <location>
        <begin position="296"/>
        <end position="318"/>
    </location>
</feature>
<feature type="transmembrane region" description="Helical" evidence="7">
    <location>
        <begin position="191"/>
        <end position="214"/>
    </location>
</feature>
<comment type="subcellular location">
    <subcellularLocation>
        <location evidence="1 7">Cell membrane</location>
        <topology evidence="1 7">Multi-pass membrane protein</topology>
    </subcellularLocation>
</comment>
<dbReference type="EMBL" id="JBHSQJ010000054">
    <property type="protein sequence ID" value="MFC5908298.1"/>
    <property type="molecule type" value="Genomic_DNA"/>
</dbReference>
<keyword evidence="11" id="KW-1185">Reference proteome</keyword>
<dbReference type="Gene3D" id="1.10.3720.10">
    <property type="entry name" value="MetI-like"/>
    <property type="match status" value="1"/>
</dbReference>
<feature type="region of interest" description="Disordered" evidence="8">
    <location>
        <begin position="1"/>
        <end position="27"/>
    </location>
</feature>
<sequence length="328" mass="36370">MSATVTDRPSSSDGPQATTPKPRKARGANARETYIPYLLIIPAALVMVGVLGYPLYNLIDLAFKNVNSYVLLSMPTMVKYIGFDGFTTVLGSGEFWQVVWRTVIFTAEVVVASMAISLAMAALLQRVSSWVKVTVVTVLMFVWAIPAIVTGTVFRWIFANTGGVADYIVYLFGGGRKWLNHDWFANQSTGLYFVCAVAVVWGALPFLVIGLNAAMTQVPKELIEASKIDGASPWQSFRHVTIPVIRPFLILSAALSFIWDFQCFGQIWSLRQNSPEPGYRVMGIYLYMQGFASSHYSRSSVISISMILLMLAVLVFYIRQVIKIGEQD</sequence>
<dbReference type="PROSITE" id="PS50928">
    <property type="entry name" value="ABC_TM1"/>
    <property type="match status" value="1"/>
</dbReference>
<name>A0ABW1G204_9ACTN</name>
<evidence type="ECO:0000256" key="8">
    <source>
        <dbReference type="SAM" id="MobiDB-lite"/>
    </source>
</evidence>
<feature type="transmembrane region" description="Helical" evidence="7">
    <location>
        <begin position="98"/>
        <end position="124"/>
    </location>
</feature>
<keyword evidence="6 7" id="KW-0472">Membrane</keyword>
<feature type="transmembrane region" description="Helical" evidence="7">
    <location>
        <begin position="248"/>
        <end position="268"/>
    </location>
</feature>
<evidence type="ECO:0000256" key="4">
    <source>
        <dbReference type="ARBA" id="ARBA00022692"/>
    </source>
</evidence>
<feature type="domain" description="ABC transmembrane type-1" evidence="9">
    <location>
        <begin position="99"/>
        <end position="319"/>
    </location>
</feature>
<gene>
    <name evidence="10" type="ORF">ACFP3V_13890</name>
</gene>